<proteinExistence type="predicted"/>
<dbReference type="EMBL" id="JAJAGQ010000003">
    <property type="protein sequence ID" value="KAJ8568447.1"/>
    <property type="molecule type" value="Genomic_DNA"/>
</dbReference>
<name>A0A9Q1MTZ7_9SOLA</name>
<organism evidence="1 2">
    <name type="scientific">Anisodus acutangulus</name>
    <dbReference type="NCBI Taxonomy" id="402998"/>
    <lineage>
        <taxon>Eukaryota</taxon>
        <taxon>Viridiplantae</taxon>
        <taxon>Streptophyta</taxon>
        <taxon>Embryophyta</taxon>
        <taxon>Tracheophyta</taxon>
        <taxon>Spermatophyta</taxon>
        <taxon>Magnoliopsida</taxon>
        <taxon>eudicotyledons</taxon>
        <taxon>Gunneridae</taxon>
        <taxon>Pentapetalae</taxon>
        <taxon>asterids</taxon>
        <taxon>lamiids</taxon>
        <taxon>Solanales</taxon>
        <taxon>Solanaceae</taxon>
        <taxon>Solanoideae</taxon>
        <taxon>Hyoscyameae</taxon>
        <taxon>Anisodus</taxon>
    </lineage>
</organism>
<evidence type="ECO:0000313" key="1">
    <source>
        <dbReference type="EMBL" id="KAJ8568447.1"/>
    </source>
</evidence>
<dbReference type="AlphaFoldDB" id="A0A9Q1MTZ7"/>
<reference evidence="2" key="1">
    <citation type="journal article" date="2023" name="Proc. Natl. Acad. Sci. U.S.A.">
        <title>Genomic and structural basis for evolution of tropane alkaloid biosynthesis.</title>
        <authorList>
            <person name="Wanga Y.-J."/>
            <person name="Taina T."/>
            <person name="Yua J.-Y."/>
            <person name="Lia J."/>
            <person name="Xua B."/>
            <person name="Chenc J."/>
            <person name="D'Auriad J.C."/>
            <person name="Huanga J.-P."/>
            <person name="Huanga S.-X."/>
        </authorList>
    </citation>
    <scope>NUCLEOTIDE SEQUENCE [LARGE SCALE GENOMIC DNA]</scope>
    <source>
        <strain evidence="2">cv. KIB-2019</strain>
    </source>
</reference>
<dbReference type="Proteomes" id="UP001152561">
    <property type="component" value="Unassembled WGS sequence"/>
</dbReference>
<dbReference type="OrthoDB" id="1870516at2759"/>
<evidence type="ECO:0000313" key="2">
    <source>
        <dbReference type="Proteomes" id="UP001152561"/>
    </source>
</evidence>
<dbReference type="Gene3D" id="3.30.70.100">
    <property type="match status" value="1"/>
</dbReference>
<keyword evidence="2" id="KW-1185">Reference proteome</keyword>
<accession>A0A9Q1MTZ7</accession>
<comment type="caution">
    <text evidence="1">The sequence shown here is derived from an EMBL/GenBank/DDBJ whole genome shotgun (WGS) entry which is preliminary data.</text>
</comment>
<gene>
    <name evidence="1" type="ORF">K7X08_027980</name>
</gene>
<protein>
    <submittedName>
        <fullName evidence="1">Uncharacterized protein</fullName>
    </submittedName>
</protein>
<sequence>MADEFKHLVLVKFKGDIVVEEILKQLETLANEIDLVKSFVRRVYKSTSQDGNSVKFELGTWLSWDVDHVPNPCDECRKPYGNCGVGLRCLCHVTECKVEVSAGSIKKLSGTMLFSLLFLIVLLDHLEGVIR</sequence>